<proteinExistence type="predicted"/>
<evidence type="ECO:0000313" key="3">
    <source>
        <dbReference type="Proteomes" id="UP001500902"/>
    </source>
</evidence>
<dbReference type="Proteomes" id="UP001500902">
    <property type="component" value="Unassembled WGS sequence"/>
</dbReference>
<evidence type="ECO:0000256" key="1">
    <source>
        <dbReference type="SAM" id="SignalP"/>
    </source>
</evidence>
<name>A0ABP7C6G5_9ACTN</name>
<comment type="caution">
    <text evidence="2">The sequence shown here is derived from an EMBL/GenBank/DDBJ whole genome shotgun (WGS) entry which is preliminary data.</text>
</comment>
<gene>
    <name evidence="2" type="ORF">GCM10022224_048960</name>
</gene>
<organism evidence="2 3">
    <name type="scientific">Nonomuraea antimicrobica</name>
    <dbReference type="NCBI Taxonomy" id="561173"/>
    <lineage>
        <taxon>Bacteria</taxon>
        <taxon>Bacillati</taxon>
        <taxon>Actinomycetota</taxon>
        <taxon>Actinomycetes</taxon>
        <taxon>Streptosporangiales</taxon>
        <taxon>Streptosporangiaceae</taxon>
        <taxon>Nonomuraea</taxon>
    </lineage>
</organism>
<evidence type="ECO:0000313" key="2">
    <source>
        <dbReference type="EMBL" id="GAA3678982.1"/>
    </source>
</evidence>
<reference evidence="3" key="1">
    <citation type="journal article" date="2019" name="Int. J. Syst. Evol. Microbiol.">
        <title>The Global Catalogue of Microorganisms (GCM) 10K type strain sequencing project: providing services to taxonomists for standard genome sequencing and annotation.</title>
        <authorList>
            <consortium name="The Broad Institute Genomics Platform"/>
            <consortium name="The Broad Institute Genome Sequencing Center for Infectious Disease"/>
            <person name="Wu L."/>
            <person name="Ma J."/>
        </authorList>
    </citation>
    <scope>NUCLEOTIDE SEQUENCE [LARGE SCALE GENOMIC DNA]</scope>
    <source>
        <strain evidence="3">JCM 16904</strain>
    </source>
</reference>
<accession>A0ABP7C6G5</accession>
<keyword evidence="3" id="KW-1185">Reference proteome</keyword>
<dbReference type="RefSeq" id="WP_344882374.1">
    <property type="nucleotide sequence ID" value="NZ_BAAAZP010000090.1"/>
</dbReference>
<feature type="chain" id="PRO_5046068311" evidence="1">
    <location>
        <begin position="25"/>
        <end position="82"/>
    </location>
</feature>
<dbReference type="EMBL" id="BAAAZP010000090">
    <property type="protein sequence ID" value="GAA3678982.1"/>
    <property type="molecule type" value="Genomic_DNA"/>
</dbReference>
<protein>
    <submittedName>
        <fullName evidence="2">Uncharacterized protein</fullName>
    </submittedName>
</protein>
<sequence>MYRQGLVLAGLVGGMVMFGGSALAASPSVTAESAQARILPGPNHGHDDKKEWDFGEWNNFGEDNDILDLDLLNQLLKSVLSG</sequence>
<feature type="signal peptide" evidence="1">
    <location>
        <begin position="1"/>
        <end position="24"/>
    </location>
</feature>
<keyword evidence="1" id="KW-0732">Signal</keyword>